<gene>
    <name evidence="2" type="ORF">SAMN06297144_1708</name>
</gene>
<dbReference type="PROSITE" id="PS51257">
    <property type="entry name" value="PROKAR_LIPOPROTEIN"/>
    <property type="match status" value="1"/>
</dbReference>
<evidence type="ECO:0000313" key="3">
    <source>
        <dbReference type="Proteomes" id="UP000219494"/>
    </source>
</evidence>
<feature type="compositionally biased region" description="Low complexity" evidence="1">
    <location>
        <begin position="23"/>
        <end position="33"/>
    </location>
</feature>
<dbReference type="RefSeq" id="WP_097063605.1">
    <property type="nucleotide sequence ID" value="NZ_OBMI01000002.1"/>
</dbReference>
<evidence type="ECO:0000256" key="1">
    <source>
        <dbReference type="SAM" id="MobiDB-lite"/>
    </source>
</evidence>
<evidence type="ECO:0008006" key="4">
    <source>
        <dbReference type="Google" id="ProtNLM"/>
    </source>
</evidence>
<feature type="compositionally biased region" description="Pro residues" evidence="1">
    <location>
        <begin position="34"/>
        <end position="55"/>
    </location>
</feature>
<reference evidence="2 3" key="1">
    <citation type="submission" date="2017-07" db="EMBL/GenBank/DDBJ databases">
        <authorList>
            <person name="Sun Z.S."/>
            <person name="Albrecht U."/>
            <person name="Echele G."/>
            <person name="Lee C.C."/>
        </authorList>
    </citation>
    <scope>NUCLEOTIDE SEQUENCE [LARGE SCALE GENOMIC DNA]</scope>
    <source>
        <strain evidence="2 3">CGMCC 1.12672</strain>
    </source>
</reference>
<evidence type="ECO:0000313" key="2">
    <source>
        <dbReference type="EMBL" id="SOB86601.1"/>
    </source>
</evidence>
<organism evidence="2 3">
    <name type="scientific">Sphingomonas guangdongensis</name>
    <dbReference type="NCBI Taxonomy" id="1141890"/>
    <lineage>
        <taxon>Bacteria</taxon>
        <taxon>Pseudomonadati</taxon>
        <taxon>Pseudomonadota</taxon>
        <taxon>Alphaproteobacteria</taxon>
        <taxon>Sphingomonadales</taxon>
        <taxon>Sphingomonadaceae</taxon>
        <taxon>Sphingomonas</taxon>
    </lineage>
</organism>
<protein>
    <recommendedName>
        <fullName evidence="4">Transferrin-binding protein B C-lobe/N-lobe beta barrel domain-containing protein</fullName>
    </recommendedName>
</protein>
<dbReference type="AlphaFoldDB" id="A0A285QXN6"/>
<sequence>MARAWLTIPLLAIGGCSGGGGTAAPSGGSVSTPAPAPAPTPAPTPTPTPTPAPPASAPARFADIYSFRYGAGVTLPSACAGITSAPTPAALPVSAWGQGLVFRFVLTPQVWSIAGEVAVGFDGRDADGSVQGAEVALAKTIGADRYALRITQPFAAEPALLSARSARVDARVGGMERRHDCVLGLPTAAGELAAADGSYPRTVLRGVAYVRDATGTRSYLLDMSAVTLVLDRAGRRVTATLRLVGTPEGGGAPLELGTASVAGVLDPATGSIAGPLAIAGRTVGATLRGQVFGQNGAEVGAALGGTVDAAGNAPAVIFSATLFAAR</sequence>
<accession>A0A285QXN6</accession>
<keyword evidence="3" id="KW-1185">Reference proteome</keyword>
<proteinExistence type="predicted"/>
<name>A0A285QXN6_9SPHN</name>
<dbReference type="EMBL" id="OBMI01000002">
    <property type="protein sequence ID" value="SOB86601.1"/>
    <property type="molecule type" value="Genomic_DNA"/>
</dbReference>
<dbReference type="Proteomes" id="UP000219494">
    <property type="component" value="Unassembled WGS sequence"/>
</dbReference>
<feature type="region of interest" description="Disordered" evidence="1">
    <location>
        <begin position="22"/>
        <end position="55"/>
    </location>
</feature>
<dbReference type="OrthoDB" id="7568371at2"/>